<proteinExistence type="inferred from homology"/>
<dbReference type="PANTHER" id="PTHR24302">
    <property type="entry name" value="CYTOCHROME P450 FAMILY 3"/>
    <property type="match status" value="1"/>
</dbReference>
<dbReference type="SUPFAM" id="SSF48264">
    <property type="entry name" value="Cytochrome P450"/>
    <property type="match status" value="1"/>
</dbReference>
<evidence type="ECO:0000313" key="6">
    <source>
        <dbReference type="EMBL" id="WAR24174.1"/>
    </source>
</evidence>
<protein>
    <submittedName>
        <fullName evidence="6">Uncharacterized protein</fullName>
    </submittedName>
</protein>
<dbReference type="EMBL" id="CP111024">
    <property type="protein sequence ID" value="WAR24174.1"/>
    <property type="molecule type" value="Genomic_DNA"/>
</dbReference>
<evidence type="ECO:0000256" key="1">
    <source>
        <dbReference type="ARBA" id="ARBA00010617"/>
    </source>
</evidence>
<evidence type="ECO:0000256" key="2">
    <source>
        <dbReference type="ARBA" id="ARBA00022617"/>
    </source>
</evidence>
<dbReference type="InterPro" id="IPR036396">
    <property type="entry name" value="Cyt_P450_sf"/>
</dbReference>
<keyword evidence="5" id="KW-0408">Iron</keyword>
<organism evidence="6 7">
    <name type="scientific">Mya arenaria</name>
    <name type="common">Soft-shell clam</name>
    <dbReference type="NCBI Taxonomy" id="6604"/>
    <lineage>
        <taxon>Eukaryota</taxon>
        <taxon>Metazoa</taxon>
        <taxon>Spiralia</taxon>
        <taxon>Lophotrochozoa</taxon>
        <taxon>Mollusca</taxon>
        <taxon>Bivalvia</taxon>
        <taxon>Autobranchia</taxon>
        <taxon>Heteroconchia</taxon>
        <taxon>Euheterodonta</taxon>
        <taxon>Imparidentia</taxon>
        <taxon>Neoheterodontei</taxon>
        <taxon>Myida</taxon>
        <taxon>Myoidea</taxon>
        <taxon>Myidae</taxon>
        <taxon>Mya</taxon>
    </lineage>
</organism>
<dbReference type="Gene3D" id="1.10.630.10">
    <property type="entry name" value="Cytochrome P450"/>
    <property type="match status" value="1"/>
</dbReference>
<keyword evidence="7" id="KW-1185">Reference proteome</keyword>
<evidence type="ECO:0000256" key="4">
    <source>
        <dbReference type="ARBA" id="ARBA00023002"/>
    </source>
</evidence>
<evidence type="ECO:0000313" key="7">
    <source>
        <dbReference type="Proteomes" id="UP001164746"/>
    </source>
</evidence>
<reference evidence="6" key="1">
    <citation type="submission" date="2022-11" db="EMBL/GenBank/DDBJ databases">
        <title>Centuries of genome instability and evolution in soft-shell clam transmissible cancer (bioRxiv).</title>
        <authorList>
            <person name="Hart S.F.M."/>
            <person name="Yonemitsu M.A."/>
            <person name="Giersch R.M."/>
            <person name="Beal B.F."/>
            <person name="Arriagada G."/>
            <person name="Davis B.W."/>
            <person name="Ostrander E.A."/>
            <person name="Goff S.P."/>
            <person name="Metzger M.J."/>
        </authorList>
    </citation>
    <scope>NUCLEOTIDE SEQUENCE</scope>
    <source>
        <strain evidence="6">MELC-2E11</strain>
        <tissue evidence="6">Siphon/mantle</tissue>
    </source>
</reference>
<comment type="similarity">
    <text evidence="1">Belongs to the cytochrome P450 family.</text>
</comment>
<evidence type="ECO:0000256" key="5">
    <source>
        <dbReference type="ARBA" id="ARBA00023004"/>
    </source>
</evidence>
<sequence length="111" mass="12967">MFLWKHKYKIQGPFPVPVFGNMLNYMMAPGVDHQRKRIEKYGDVFGGHSDSMKTLNVANIELLKKIMIKDYVEFLRKFSMTDMVNNRVTHSNNTRSLPTTGHKCHQCNCIF</sequence>
<dbReference type="PANTHER" id="PTHR24302:SF15">
    <property type="entry name" value="FATTY-ACID PEROXYGENASE"/>
    <property type="match status" value="1"/>
</dbReference>
<accession>A0ABY7FSR7</accession>
<keyword evidence="2" id="KW-0349">Heme</keyword>
<feature type="non-terminal residue" evidence="6">
    <location>
        <position position="1"/>
    </location>
</feature>
<evidence type="ECO:0000256" key="3">
    <source>
        <dbReference type="ARBA" id="ARBA00022723"/>
    </source>
</evidence>
<gene>
    <name evidence="6" type="ORF">MAR_037843</name>
</gene>
<name>A0ABY7FSR7_MYAAR</name>
<dbReference type="InterPro" id="IPR050705">
    <property type="entry name" value="Cytochrome_P450_3A"/>
</dbReference>
<keyword evidence="4" id="KW-0560">Oxidoreductase</keyword>
<keyword evidence="3" id="KW-0479">Metal-binding</keyword>
<dbReference type="Proteomes" id="UP001164746">
    <property type="component" value="Chromosome 13"/>
</dbReference>